<evidence type="ECO:0000256" key="1">
    <source>
        <dbReference type="SAM" id="MobiDB-lite"/>
    </source>
</evidence>
<feature type="non-terminal residue" evidence="3">
    <location>
        <position position="123"/>
    </location>
</feature>
<accession>A0AAD8AGX7</accession>
<proteinExistence type="predicted"/>
<comment type="caution">
    <text evidence="3">The sequence shown here is derived from an EMBL/GenBank/DDBJ whole genome shotgun (WGS) entry which is preliminary data.</text>
</comment>
<protein>
    <submittedName>
        <fullName evidence="3">Uncharacterized protein</fullName>
    </submittedName>
</protein>
<gene>
    <name evidence="3" type="ORF">L9F63_010746</name>
</gene>
<evidence type="ECO:0000313" key="3">
    <source>
        <dbReference type="EMBL" id="KAJ9598575.1"/>
    </source>
</evidence>
<name>A0AAD8AGX7_DIPPU</name>
<sequence>LNSTSSAENIAFCTTYSRKKCMYVCLIKGLSKKRRQEYIIKGINTVRKEYVDSNIFEMPSAKNFQNPYFSYTNTTSFLVNIMIFGFRLYRHRRSKQDRKQKISPPSSPYPLKSASSRICRMIS</sequence>
<evidence type="ECO:0000313" key="4">
    <source>
        <dbReference type="Proteomes" id="UP001233999"/>
    </source>
</evidence>
<dbReference type="AlphaFoldDB" id="A0AAD8AGX7"/>
<organism evidence="3 4">
    <name type="scientific">Diploptera punctata</name>
    <name type="common">Pacific beetle cockroach</name>
    <dbReference type="NCBI Taxonomy" id="6984"/>
    <lineage>
        <taxon>Eukaryota</taxon>
        <taxon>Metazoa</taxon>
        <taxon>Ecdysozoa</taxon>
        <taxon>Arthropoda</taxon>
        <taxon>Hexapoda</taxon>
        <taxon>Insecta</taxon>
        <taxon>Pterygota</taxon>
        <taxon>Neoptera</taxon>
        <taxon>Polyneoptera</taxon>
        <taxon>Dictyoptera</taxon>
        <taxon>Blattodea</taxon>
        <taxon>Blaberoidea</taxon>
        <taxon>Blaberidae</taxon>
        <taxon>Diplopterinae</taxon>
        <taxon>Diploptera</taxon>
    </lineage>
</organism>
<keyword evidence="2" id="KW-1133">Transmembrane helix</keyword>
<keyword evidence="2" id="KW-0812">Transmembrane</keyword>
<evidence type="ECO:0000256" key="2">
    <source>
        <dbReference type="SAM" id="Phobius"/>
    </source>
</evidence>
<reference evidence="3" key="2">
    <citation type="submission" date="2023-05" db="EMBL/GenBank/DDBJ databases">
        <authorList>
            <person name="Fouks B."/>
        </authorList>
    </citation>
    <scope>NUCLEOTIDE SEQUENCE</scope>
    <source>
        <strain evidence="3">Stay&amp;Tobe</strain>
        <tissue evidence="3">Testes</tissue>
    </source>
</reference>
<dbReference type="EMBL" id="JASPKZ010001205">
    <property type="protein sequence ID" value="KAJ9598575.1"/>
    <property type="molecule type" value="Genomic_DNA"/>
</dbReference>
<keyword evidence="4" id="KW-1185">Reference proteome</keyword>
<feature type="region of interest" description="Disordered" evidence="1">
    <location>
        <begin position="93"/>
        <end position="115"/>
    </location>
</feature>
<reference evidence="3" key="1">
    <citation type="journal article" date="2023" name="IScience">
        <title>Live-bearing cockroach genome reveals convergent evolutionary mechanisms linked to viviparity in insects and beyond.</title>
        <authorList>
            <person name="Fouks B."/>
            <person name="Harrison M.C."/>
            <person name="Mikhailova A.A."/>
            <person name="Marchal E."/>
            <person name="English S."/>
            <person name="Carruthers M."/>
            <person name="Jennings E.C."/>
            <person name="Chiamaka E.L."/>
            <person name="Frigard R.A."/>
            <person name="Pippel M."/>
            <person name="Attardo G.M."/>
            <person name="Benoit J.B."/>
            <person name="Bornberg-Bauer E."/>
            <person name="Tobe S.S."/>
        </authorList>
    </citation>
    <scope>NUCLEOTIDE SEQUENCE</scope>
    <source>
        <strain evidence="3">Stay&amp;Tobe</strain>
    </source>
</reference>
<feature type="non-terminal residue" evidence="3">
    <location>
        <position position="1"/>
    </location>
</feature>
<feature type="transmembrane region" description="Helical" evidence="2">
    <location>
        <begin position="68"/>
        <end position="89"/>
    </location>
</feature>
<keyword evidence="2" id="KW-0472">Membrane</keyword>
<dbReference type="Proteomes" id="UP001233999">
    <property type="component" value="Unassembled WGS sequence"/>
</dbReference>